<keyword evidence="2" id="KW-0812">Transmembrane</keyword>
<comment type="caution">
    <text evidence="4">The sequence shown here is derived from an EMBL/GenBank/DDBJ whole genome shotgun (WGS) entry which is preliminary data.</text>
</comment>
<evidence type="ECO:0000256" key="2">
    <source>
        <dbReference type="SAM" id="Phobius"/>
    </source>
</evidence>
<evidence type="ECO:0000313" key="4">
    <source>
        <dbReference type="EMBL" id="ETO19397.1"/>
    </source>
</evidence>
<dbReference type="AlphaFoldDB" id="X6N285"/>
<feature type="compositionally biased region" description="Basic and acidic residues" evidence="1">
    <location>
        <begin position="207"/>
        <end position="232"/>
    </location>
</feature>
<keyword evidence="2" id="KW-0472">Membrane</keyword>
<evidence type="ECO:0000256" key="1">
    <source>
        <dbReference type="SAM" id="MobiDB-lite"/>
    </source>
</evidence>
<feature type="domain" description="MROH2B-like HEAT-repeats" evidence="3">
    <location>
        <begin position="227"/>
        <end position="306"/>
    </location>
</feature>
<feature type="transmembrane region" description="Helical" evidence="2">
    <location>
        <begin position="113"/>
        <end position="135"/>
    </location>
</feature>
<gene>
    <name evidence="4" type="ORF">RFI_17830</name>
</gene>
<dbReference type="Pfam" id="PF23210">
    <property type="entry name" value="HEAT_Maestro_2"/>
    <property type="match status" value="3"/>
</dbReference>
<name>X6N285_RETFI</name>
<dbReference type="OrthoDB" id="1884734at2759"/>
<evidence type="ECO:0000259" key="3">
    <source>
        <dbReference type="Pfam" id="PF23210"/>
    </source>
</evidence>
<sequence>MCRDELCENEPEVEKFVDRVLSTIHPYASVKRNFSDQRSLKRHAEMMQCFEYMAKARLTQTLSFVLARLQAKADELRLSSLLVLRHLVNSLGKCPTSHQTDKQKNQLIFLNSYFLFLFFFPIYLFIFATVVISILPSHNTTRVGKYCCLGLIKVRKALIELIMGMADQGYLTLEGGQNMILFVVIQCAISDREIAAYQGSRPAKKPKPNDDSKSEETKSEENGKSEDTKETTEEVGNDETSPEQIRSGADRILNVMATKVITVHDAMWPYLFQLLIPPKQLQAIGSICKVLAYLAKHKKENADKAFYVRWEKDSFVFMCSFILI</sequence>
<dbReference type="EMBL" id="ASPP01013695">
    <property type="protein sequence ID" value="ETO19397.1"/>
    <property type="molecule type" value="Genomic_DNA"/>
</dbReference>
<feature type="domain" description="MROH2B-like HEAT-repeats" evidence="3">
    <location>
        <begin position="14"/>
        <end position="90"/>
    </location>
</feature>
<keyword evidence="2" id="KW-1133">Transmembrane helix</keyword>
<reference evidence="4 5" key="1">
    <citation type="journal article" date="2013" name="Curr. Biol.">
        <title>The Genome of the Foraminiferan Reticulomyxa filosa.</title>
        <authorList>
            <person name="Glockner G."/>
            <person name="Hulsmann N."/>
            <person name="Schleicher M."/>
            <person name="Noegel A.A."/>
            <person name="Eichinger L."/>
            <person name="Gallinger C."/>
            <person name="Pawlowski J."/>
            <person name="Sierra R."/>
            <person name="Euteneuer U."/>
            <person name="Pillet L."/>
            <person name="Moustafa A."/>
            <person name="Platzer M."/>
            <person name="Groth M."/>
            <person name="Szafranski K."/>
            <person name="Schliwa M."/>
        </authorList>
    </citation>
    <scope>NUCLEOTIDE SEQUENCE [LARGE SCALE GENOMIC DNA]</scope>
</reference>
<feature type="domain" description="MROH2B-like HEAT-repeats" evidence="3">
    <location>
        <begin position="152"/>
        <end position="199"/>
    </location>
</feature>
<dbReference type="Proteomes" id="UP000023152">
    <property type="component" value="Unassembled WGS sequence"/>
</dbReference>
<organism evidence="4 5">
    <name type="scientific">Reticulomyxa filosa</name>
    <dbReference type="NCBI Taxonomy" id="46433"/>
    <lineage>
        <taxon>Eukaryota</taxon>
        <taxon>Sar</taxon>
        <taxon>Rhizaria</taxon>
        <taxon>Retaria</taxon>
        <taxon>Foraminifera</taxon>
        <taxon>Monothalamids</taxon>
        <taxon>Reticulomyxidae</taxon>
        <taxon>Reticulomyxa</taxon>
    </lineage>
</organism>
<keyword evidence="5" id="KW-1185">Reference proteome</keyword>
<accession>X6N285</accession>
<evidence type="ECO:0000313" key="5">
    <source>
        <dbReference type="Proteomes" id="UP000023152"/>
    </source>
</evidence>
<proteinExistence type="predicted"/>
<feature type="region of interest" description="Disordered" evidence="1">
    <location>
        <begin position="199"/>
        <end position="244"/>
    </location>
</feature>
<dbReference type="InterPro" id="IPR055408">
    <property type="entry name" value="HEAT_MROH2B-like"/>
</dbReference>
<protein>
    <recommendedName>
        <fullName evidence="3">MROH2B-like HEAT-repeats domain-containing protein</fullName>
    </recommendedName>
</protein>